<proteinExistence type="predicted"/>
<dbReference type="InterPro" id="IPR016181">
    <property type="entry name" value="Acyl_CoA_acyltransferase"/>
</dbReference>
<evidence type="ECO:0000259" key="3">
    <source>
        <dbReference type="PROSITE" id="PS51186"/>
    </source>
</evidence>
<evidence type="ECO:0000256" key="1">
    <source>
        <dbReference type="ARBA" id="ARBA00022679"/>
    </source>
</evidence>
<reference evidence="5" key="1">
    <citation type="journal article" date="2019" name="Int. J. Syst. Evol. Microbiol.">
        <title>The Global Catalogue of Microorganisms (GCM) 10K type strain sequencing project: providing services to taxonomists for standard genome sequencing and annotation.</title>
        <authorList>
            <consortium name="The Broad Institute Genomics Platform"/>
            <consortium name="The Broad Institute Genome Sequencing Center for Infectious Disease"/>
            <person name="Wu L."/>
            <person name="Ma J."/>
        </authorList>
    </citation>
    <scope>NUCLEOTIDE SEQUENCE [LARGE SCALE GENOMIC DNA]</scope>
    <source>
        <strain evidence="5">CG52</strain>
    </source>
</reference>
<dbReference type="CDD" id="cd04301">
    <property type="entry name" value="NAT_SF"/>
    <property type="match status" value="1"/>
</dbReference>
<feature type="domain" description="N-acetyltransferase" evidence="3">
    <location>
        <begin position="3"/>
        <end position="148"/>
    </location>
</feature>
<dbReference type="PANTHER" id="PTHR10545:SF42">
    <property type="entry name" value="ACETYLTRANSFERASE"/>
    <property type="match status" value="1"/>
</dbReference>
<dbReference type="Pfam" id="PF00583">
    <property type="entry name" value="Acetyltransf_1"/>
    <property type="match status" value="1"/>
</dbReference>
<dbReference type="InterPro" id="IPR000182">
    <property type="entry name" value="GNAT_dom"/>
</dbReference>
<dbReference type="PANTHER" id="PTHR10545">
    <property type="entry name" value="DIAMINE N-ACETYLTRANSFERASE"/>
    <property type="match status" value="1"/>
</dbReference>
<accession>A0ABW4LZP9</accession>
<dbReference type="SUPFAM" id="SSF55729">
    <property type="entry name" value="Acyl-CoA N-acyltransferases (Nat)"/>
    <property type="match status" value="1"/>
</dbReference>
<dbReference type="EMBL" id="JBHUEQ010000004">
    <property type="protein sequence ID" value="MFD1744648.1"/>
    <property type="molecule type" value="Genomic_DNA"/>
</dbReference>
<keyword evidence="1 4" id="KW-0808">Transferase</keyword>
<dbReference type="GO" id="GO:0016746">
    <property type="term" value="F:acyltransferase activity"/>
    <property type="evidence" value="ECO:0007669"/>
    <property type="project" value="UniProtKB-KW"/>
</dbReference>
<gene>
    <name evidence="4" type="ORF">ACFSE1_04165</name>
</gene>
<organism evidence="4 5">
    <name type="scientific">Rhizobium helianthi</name>
    <dbReference type="NCBI Taxonomy" id="1132695"/>
    <lineage>
        <taxon>Bacteria</taxon>
        <taxon>Pseudomonadati</taxon>
        <taxon>Pseudomonadota</taxon>
        <taxon>Alphaproteobacteria</taxon>
        <taxon>Hyphomicrobiales</taxon>
        <taxon>Rhizobiaceae</taxon>
        <taxon>Rhizobium/Agrobacterium group</taxon>
        <taxon>Rhizobium</taxon>
    </lineage>
</organism>
<evidence type="ECO:0000313" key="5">
    <source>
        <dbReference type="Proteomes" id="UP001597322"/>
    </source>
</evidence>
<protein>
    <submittedName>
        <fullName evidence="4">GNAT family N-acetyltransferase</fullName>
        <ecNumber evidence="4">2.3.-.-</ecNumber>
    </submittedName>
</protein>
<dbReference type="RefSeq" id="WP_377396895.1">
    <property type="nucleotide sequence ID" value="NZ_JBHUEQ010000004.1"/>
</dbReference>
<keyword evidence="5" id="KW-1185">Reference proteome</keyword>
<evidence type="ECO:0000313" key="4">
    <source>
        <dbReference type="EMBL" id="MFD1744648.1"/>
    </source>
</evidence>
<dbReference type="EC" id="2.3.-.-" evidence="4"/>
<dbReference type="PROSITE" id="PS51186">
    <property type="entry name" value="GNAT"/>
    <property type="match status" value="1"/>
</dbReference>
<dbReference type="Proteomes" id="UP001597322">
    <property type="component" value="Unassembled WGS sequence"/>
</dbReference>
<dbReference type="Gene3D" id="3.40.630.30">
    <property type="match status" value="1"/>
</dbReference>
<comment type="caution">
    <text evidence="4">The sequence shown here is derived from an EMBL/GenBank/DDBJ whole genome shotgun (WGS) entry which is preliminary data.</text>
</comment>
<keyword evidence="2 4" id="KW-0012">Acyltransferase</keyword>
<sequence>MALRVRAATASDEVRFLELWAAYLAFYQASVSPDITRRTWARALDPKSAIFMRVAEVDGRMEGFALCLTHEGTWTLGKHCYLEDLFVDASQRGKGVGRALVRDLVDLANQNGWSRLYWHTAESNATARALYDSFVQSDGYVRYRIQFG</sequence>
<dbReference type="InterPro" id="IPR051016">
    <property type="entry name" value="Diverse_Substrate_AcTransf"/>
</dbReference>
<evidence type="ECO:0000256" key="2">
    <source>
        <dbReference type="ARBA" id="ARBA00023315"/>
    </source>
</evidence>
<name>A0ABW4LZP9_9HYPH</name>